<keyword evidence="1" id="KW-0732">Signal</keyword>
<feature type="signal peptide" evidence="1">
    <location>
        <begin position="1"/>
        <end position="20"/>
    </location>
</feature>
<dbReference type="InterPro" id="IPR017734">
    <property type="entry name" value="T6SS_SciN"/>
</dbReference>
<keyword evidence="3" id="KW-1185">Reference proteome</keyword>
<evidence type="ECO:0000313" key="3">
    <source>
        <dbReference type="Proteomes" id="UP000583752"/>
    </source>
</evidence>
<dbReference type="PANTHER" id="PTHR37625:SF4">
    <property type="entry name" value="OUTER MEMBRANE LIPOPROTEIN"/>
    <property type="match status" value="1"/>
</dbReference>
<dbReference type="AlphaFoldDB" id="A0A848HJE4"/>
<protein>
    <submittedName>
        <fullName evidence="2">Type VI secretion system lipoprotein TssJ</fullName>
    </submittedName>
</protein>
<feature type="chain" id="PRO_5032398034" evidence="1">
    <location>
        <begin position="21"/>
        <end position="188"/>
    </location>
</feature>
<reference evidence="2 3" key="1">
    <citation type="submission" date="2020-04" db="EMBL/GenBank/DDBJ databases">
        <title>Massilia sp. RP-1-19 isolated from soil.</title>
        <authorList>
            <person name="Dahal R.H."/>
        </authorList>
    </citation>
    <scope>NUCLEOTIDE SEQUENCE [LARGE SCALE GENOMIC DNA]</scope>
    <source>
        <strain evidence="2 3">RP-1-19</strain>
    </source>
</reference>
<accession>A0A848HJE4</accession>
<dbReference type="Proteomes" id="UP000583752">
    <property type="component" value="Unassembled WGS sequence"/>
</dbReference>
<comment type="caution">
    <text evidence="2">The sequence shown here is derived from an EMBL/GenBank/DDBJ whole genome shotgun (WGS) entry which is preliminary data.</text>
</comment>
<name>A0A848HJE4_9BURK</name>
<gene>
    <name evidence="2" type="primary">tssJ</name>
    <name evidence="2" type="ORF">HHL21_12985</name>
</gene>
<proteinExistence type="predicted"/>
<dbReference type="EMBL" id="JABBGG010000006">
    <property type="protein sequence ID" value="NML61976.1"/>
    <property type="molecule type" value="Genomic_DNA"/>
</dbReference>
<dbReference type="PANTHER" id="PTHR37625">
    <property type="entry name" value="OUTER MEMBRANE LIPOPROTEIN-RELATED"/>
    <property type="match status" value="1"/>
</dbReference>
<evidence type="ECO:0000256" key="1">
    <source>
        <dbReference type="SAM" id="SignalP"/>
    </source>
</evidence>
<dbReference type="NCBIfam" id="TIGR03352">
    <property type="entry name" value="VI_chp_3"/>
    <property type="match status" value="1"/>
</dbReference>
<evidence type="ECO:0000313" key="2">
    <source>
        <dbReference type="EMBL" id="NML61976.1"/>
    </source>
</evidence>
<dbReference type="Pfam" id="PF12790">
    <property type="entry name" value="T6SS-SciN"/>
    <property type="match status" value="1"/>
</dbReference>
<dbReference type="RefSeq" id="WP_169466427.1">
    <property type="nucleotide sequence ID" value="NZ_JABBGG010000006.1"/>
</dbReference>
<dbReference type="Gene3D" id="2.60.40.4150">
    <property type="entry name" value="Type VI secretion system, lipoprotein SciN"/>
    <property type="match status" value="1"/>
</dbReference>
<dbReference type="InterPro" id="IPR038706">
    <property type="entry name" value="Type_VI_SciN-like_sf"/>
</dbReference>
<keyword evidence="2" id="KW-0449">Lipoprotein</keyword>
<organism evidence="2 3">
    <name type="scientific">Massilia polaris</name>
    <dbReference type="NCBI Taxonomy" id="2728846"/>
    <lineage>
        <taxon>Bacteria</taxon>
        <taxon>Pseudomonadati</taxon>
        <taxon>Pseudomonadota</taxon>
        <taxon>Betaproteobacteria</taxon>
        <taxon>Burkholderiales</taxon>
        <taxon>Oxalobacteraceae</taxon>
        <taxon>Telluria group</taxon>
        <taxon>Massilia</taxon>
    </lineage>
</organism>
<sequence length="188" mass="19783">MAKTCLLPLLLAGFAQTGCAGGSALETIGLRRPPELADALKPARNVPISLHAASKLNVDAQGRPLALVARIYKLRQEAAFQQAPYDAFLSPQKEKDALGADLIDVKEVMLVPGQRYEIVEKVSREAYFVGVVALFHSPTPQRWRLAYAAADAAQSGIAVGVHGCALSNGGGARAIGIGAKLLSPVLCQ</sequence>